<dbReference type="EMBL" id="JAASRM010000001">
    <property type="protein sequence ID" value="NIK87255.1"/>
    <property type="molecule type" value="Genomic_DNA"/>
</dbReference>
<proteinExistence type="inferred from homology"/>
<keyword evidence="7" id="KW-1185">Reference proteome</keyword>
<comment type="caution">
    <text evidence="6">The sequence shown here is derived from an EMBL/GenBank/DDBJ whole genome shotgun (WGS) entry which is preliminary data.</text>
</comment>
<evidence type="ECO:0000256" key="4">
    <source>
        <dbReference type="PROSITE-ProRule" id="PRU00409"/>
    </source>
</evidence>
<protein>
    <submittedName>
        <fullName evidence="6">D-alanine-D-alanine ligase</fullName>
        <ecNumber evidence="6">6.3.2.4</ecNumber>
    </submittedName>
</protein>
<dbReference type="PANTHER" id="PTHR23132:SF23">
    <property type="entry name" value="D-ALANINE--D-ALANINE LIGASE B"/>
    <property type="match status" value="1"/>
</dbReference>
<dbReference type="GO" id="GO:0008716">
    <property type="term" value="F:D-alanine-D-alanine ligase activity"/>
    <property type="evidence" value="ECO:0007669"/>
    <property type="project" value="UniProtKB-EC"/>
</dbReference>
<dbReference type="Gene3D" id="3.30.1490.20">
    <property type="entry name" value="ATP-grasp fold, A domain"/>
    <property type="match status" value="1"/>
</dbReference>
<dbReference type="InterPro" id="IPR013815">
    <property type="entry name" value="ATP_grasp_subdomain_1"/>
</dbReference>
<sequence>MRIAIAYDLKDDYLAQGWSAEEAAEFDSMVTIDAIAHALAALNLEPVRVGNVKALAARLVAGERFDAVFNFCEGVKGLGREAQVPALLETYDIPFVFSDTLTMALSLDKAMCKRVVRDGGVPTPDFAVLESLADADAITLPYPLFVKPVAEGSGKGVGAKSKVENLAQLKEAAAELLTRFRQPVLVERFLPGREFTVGITGTGAEAEVLGVSEIVPLSGFVGAGYGYANKSEGWEERVTIEPAPKDEAAKAGAVALAAWKILRCRDGGRVDIRCNAMGDAHFIEVNPLAGLRPEHSDLCLIAGFAGITYNDLIARIMASFFRRHPELRPAR</sequence>
<reference evidence="6 7" key="1">
    <citation type="submission" date="2020-03" db="EMBL/GenBank/DDBJ databases">
        <title>Genomic Encyclopedia of Type Strains, Phase IV (KMG-IV): sequencing the most valuable type-strain genomes for metagenomic binning, comparative biology and taxonomic classification.</title>
        <authorList>
            <person name="Goeker M."/>
        </authorList>
    </citation>
    <scope>NUCLEOTIDE SEQUENCE [LARGE SCALE GENOMIC DNA]</scope>
    <source>
        <strain evidence="6 7">DSM 19867</strain>
    </source>
</reference>
<dbReference type="SUPFAM" id="SSF52440">
    <property type="entry name" value="PreATP-grasp domain"/>
    <property type="match status" value="1"/>
</dbReference>
<evidence type="ECO:0000313" key="7">
    <source>
        <dbReference type="Proteomes" id="UP000570514"/>
    </source>
</evidence>
<keyword evidence="4" id="KW-0067">ATP-binding</keyword>
<evidence type="ECO:0000256" key="2">
    <source>
        <dbReference type="ARBA" id="ARBA00022598"/>
    </source>
</evidence>
<name>A0A846MVL2_9PROT</name>
<evidence type="ECO:0000313" key="6">
    <source>
        <dbReference type="EMBL" id="NIK87255.1"/>
    </source>
</evidence>
<evidence type="ECO:0000259" key="5">
    <source>
        <dbReference type="PROSITE" id="PS50975"/>
    </source>
</evidence>
<dbReference type="Gene3D" id="3.30.470.20">
    <property type="entry name" value="ATP-grasp fold, B domain"/>
    <property type="match status" value="1"/>
</dbReference>
<dbReference type="PROSITE" id="PS50975">
    <property type="entry name" value="ATP_GRASP"/>
    <property type="match status" value="1"/>
</dbReference>
<keyword evidence="2 6" id="KW-0436">Ligase</keyword>
<dbReference type="Proteomes" id="UP000570514">
    <property type="component" value="Unassembled WGS sequence"/>
</dbReference>
<dbReference type="Pfam" id="PF07478">
    <property type="entry name" value="Dala_Dala_lig_C"/>
    <property type="match status" value="1"/>
</dbReference>
<dbReference type="GO" id="GO:0046872">
    <property type="term" value="F:metal ion binding"/>
    <property type="evidence" value="ECO:0007669"/>
    <property type="project" value="InterPro"/>
</dbReference>
<evidence type="ECO:0000256" key="3">
    <source>
        <dbReference type="ARBA" id="ARBA00023316"/>
    </source>
</evidence>
<dbReference type="Gene3D" id="3.40.50.20">
    <property type="match status" value="1"/>
</dbReference>
<dbReference type="GO" id="GO:0071555">
    <property type="term" value="P:cell wall organization"/>
    <property type="evidence" value="ECO:0007669"/>
    <property type="project" value="UniProtKB-KW"/>
</dbReference>
<accession>A0A846MVL2</accession>
<evidence type="ECO:0000256" key="1">
    <source>
        <dbReference type="ARBA" id="ARBA00010871"/>
    </source>
</evidence>
<dbReference type="SUPFAM" id="SSF56059">
    <property type="entry name" value="Glutathione synthetase ATP-binding domain-like"/>
    <property type="match status" value="1"/>
</dbReference>
<dbReference type="InterPro" id="IPR011095">
    <property type="entry name" value="Dala_Dala_lig_C"/>
</dbReference>
<dbReference type="GO" id="GO:0005524">
    <property type="term" value="F:ATP binding"/>
    <property type="evidence" value="ECO:0007669"/>
    <property type="project" value="UniProtKB-UniRule"/>
</dbReference>
<dbReference type="PANTHER" id="PTHR23132">
    <property type="entry name" value="D-ALANINE--D-ALANINE LIGASE"/>
    <property type="match status" value="1"/>
</dbReference>
<dbReference type="InterPro" id="IPR011761">
    <property type="entry name" value="ATP-grasp"/>
</dbReference>
<comment type="similarity">
    <text evidence="1">Belongs to the D-alanine--D-alanine ligase family.</text>
</comment>
<dbReference type="RefSeq" id="WP_167080687.1">
    <property type="nucleotide sequence ID" value="NZ_BAAADC010000001.1"/>
</dbReference>
<dbReference type="AlphaFoldDB" id="A0A846MVL2"/>
<keyword evidence="3" id="KW-0961">Cell wall biogenesis/degradation</keyword>
<feature type="domain" description="ATP-grasp" evidence="5">
    <location>
        <begin position="113"/>
        <end position="318"/>
    </location>
</feature>
<gene>
    <name evidence="6" type="ORF">FHS83_000573</name>
</gene>
<keyword evidence="4" id="KW-0547">Nucleotide-binding</keyword>
<organism evidence="6 7">
    <name type="scientific">Rhizomicrobium palustre</name>
    <dbReference type="NCBI Taxonomy" id="189966"/>
    <lineage>
        <taxon>Bacteria</taxon>
        <taxon>Pseudomonadati</taxon>
        <taxon>Pseudomonadota</taxon>
        <taxon>Alphaproteobacteria</taxon>
        <taxon>Micropepsales</taxon>
        <taxon>Micropepsaceae</taxon>
        <taxon>Rhizomicrobium</taxon>
    </lineage>
</organism>
<dbReference type="InterPro" id="IPR016185">
    <property type="entry name" value="PreATP-grasp_dom_sf"/>
</dbReference>
<dbReference type="EC" id="6.3.2.4" evidence="6"/>